<protein>
    <submittedName>
        <fullName evidence="2">C3 isoform 18</fullName>
    </submittedName>
</protein>
<name>A0A2J8IPU3_PANTR</name>
<organism evidence="2 3">
    <name type="scientific">Pan troglodytes</name>
    <name type="common">Chimpanzee</name>
    <dbReference type="NCBI Taxonomy" id="9598"/>
    <lineage>
        <taxon>Eukaryota</taxon>
        <taxon>Metazoa</taxon>
        <taxon>Chordata</taxon>
        <taxon>Craniata</taxon>
        <taxon>Vertebrata</taxon>
        <taxon>Euteleostomi</taxon>
        <taxon>Mammalia</taxon>
        <taxon>Eutheria</taxon>
        <taxon>Euarchontoglires</taxon>
        <taxon>Primates</taxon>
        <taxon>Haplorrhini</taxon>
        <taxon>Catarrhini</taxon>
        <taxon>Hominidae</taxon>
        <taxon>Pan</taxon>
    </lineage>
</organism>
<feature type="non-terminal residue" evidence="2">
    <location>
        <position position="103"/>
    </location>
</feature>
<dbReference type="AlphaFoldDB" id="A0A2J8IPU3"/>
<feature type="non-terminal residue" evidence="2">
    <location>
        <position position="1"/>
    </location>
</feature>
<gene>
    <name evidence="2" type="ORF">CK820_G0054305</name>
</gene>
<comment type="caution">
    <text evidence="2">The sequence shown here is derived from an EMBL/GenBank/DDBJ whole genome shotgun (WGS) entry which is preliminary data.</text>
</comment>
<dbReference type="InterPro" id="IPR041425">
    <property type="entry name" value="C3/4/5_MG1"/>
</dbReference>
<dbReference type="Proteomes" id="UP000236370">
    <property type="component" value="Unassembled WGS sequence"/>
</dbReference>
<dbReference type="Pfam" id="PF17790">
    <property type="entry name" value="MG1"/>
    <property type="match status" value="1"/>
</dbReference>
<feature type="domain" description="Complement C3/4/5 macroglobulin" evidence="1">
    <location>
        <begin position="1"/>
        <end position="83"/>
    </location>
</feature>
<accession>A0A2J8IPU3</accession>
<evidence type="ECO:0000313" key="2">
    <source>
        <dbReference type="EMBL" id="PNI12544.1"/>
    </source>
</evidence>
<reference evidence="2 3" key="1">
    <citation type="submission" date="2017-12" db="EMBL/GenBank/DDBJ databases">
        <title>High-resolution comparative analysis of great ape genomes.</title>
        <authorList>
            <person name="Pollen A."/>
            <person name="Hastie A."/>
            <person name="Hormozdiari F."/>
            <person name="Dougherty M."/>
            <person name="Liu R."/>
            <person name="Chaisson M."/>
            <person name="Hoppe E."/>
            <person name="Hill C."/>
            <person name="Pang A."/>
            <person name="Hillier L."/>
            <person name="Baker C."/>
            <person name="Armstrong J."/>
            <person name="Shendure J."/>
            <person name="Paten B."/>
            <person name="Wilson R."/>
            <person name="Chao H."/>
            <person name="Schneider V."/>
            <person name="Ventura M."/>
            <person name="Kronenberg Z."/>
            <person name="Murali S."/>
            <person name="Gordon D."/>
            <person name="Cantsilieris S."/>
            <person name="Munson K."/>
            <person name="Nelson B."/>
            <person name="Raja A."/>
            <person name="Underwood J."/>
            <person name="Diekhans M."/>
            <person name="Fiddes I."/>
            <person name="Haussler D."/>
            <person name="Eichler E."/>
        </authorList>
    </citation>
    <scope>NUCLEOTIDE SEQUENCE [LARGE SCALE GENOMIC DNA]</scope>
    <source>
        <strain evidence="2">Yerkes chimp pedigree #C0471</strain>
    </source>
</reference>
<proteinExistence type="predicted"/>
<dbReference type="EMBL" id="NBAG03000653">
    <property type="protein sequence ID" value="PNI12544.1"/>
    <property type="molecule type" value="Genomic_DNA"/>
</dbReference>
<sequence length="103" mass="11219">VVLEAHDAQGDVPVTVIVHDFPGKKLVLSSEKTVLTPATNHMGNVTFMIPANREFKSEKGRNKFVTVQATFGAQVVEKVVLVSLQSGYLFIQTDKTIYTPGST</sequence>
<evidence type="ECO:0000313" key="3">
    <source>
        <dbReference type="Proteomes" id="UP000236370"/>
    </source>
</evidence>
<evidence type="ECO:0000259" key="1">
    <source>
        <dbReference type="Pfam" id="PF17790"/>
    </source>
</evidence>
<dbReference type="Gene3D" id="2.60.40.1930">
    <property type="match status" value="1"/>
</dbReference>